<name>A0A1I1EKD7_9GAMM</name>
<reference evidence="2 3" key="1">
    <citation type="submission" date="2016-10" db="EMBL/GenBank/DDBJ databases">
        <authorList>
            <person name="de Groot N.N."/>
        </authorList>
    </citation>
    <scope>NUCLEOTIDE SEQUENCE [LARGE SCALE GENOMIC DNA]</scope>
    <source>
        <strain evidence="2 3">DSM 6059</strain>
    </source>
</reference>
<sequence length="48" mass="5456">MTWLKNADNKQRAAPSFPSMGNKEAKLIVDHLISLKSKHQIVAQRTRP</sequence>
<feature type="region of interest" description="Disordered" evidence="1">
    <location>
        <begin position="1"/>
        <end position="21"/>
    </location>
</feature>
<evidence type="ECO:0000313" key="3">
    <source>
        <dbReference type="Proteomes" id="UP000198862"/>
    </source>
</evidence>
<dbReference type="Proteomes" id="UP000198862">
    <property type="component" value="Unassembled WGS sequence"/>
</dbReference>
<dbReference type="STRING" id="1123010.SAMN02745724_00323"/>
<evidence type="ECO:0000256" key="1">
    <source>
        <dbReference type="SAM" id="MobiDB-lite"/>
    </source>
</evidence>
<gene>
    <name evidence="2" type="ORF">SAMN02745724_00323</name>
</gene>
<organism evidence="2 3">
    <name type="scientific">Pseudoalteromonas denitrificans DSM 6059</name>
    <dbReference type="NCBI Taxonomy" id="1123010"/>
    <lineage>
        <taxon>Bacteria</taxon>
        <taxon>Pseudomonadati</taxon>
        <taxon>Pseudomonadota</taxon>
        <taxon>Gammaproteobacteria</taxon>
        <taxon>Alteromonadales</taxon>
        <taxon>Pseudoalteromonadaceae</taxon>
        <taxon>Pseudoalteromonas</taxon>
    </lineage>
</organism>
<dbReference type="AlphaFoldDB" id="A0A1I1EKD7"/>
<evidence type="ECO:0000313" key="2">
    <source>
        <dbReference type="EMBL" id="SFB87575.1"/>
    </source>
</evidence>
<protein>
    <submittedName>
        <fullName evidence="2">Uncharacterized protein</fullName>
    </submittedName>
</protein>
<keyword evidence="3" id="KW-1185">Reference proteome</keyword>
<accession>A0A1I1EKD7</accession>
<proteinExistence type="predicted"/>
<dbReference type="EMBL" id="FOLO01000002">
    <property type="protein sequence ID" value="SFB87575.1"/>
    <property type="molecule type" value="Genomic_DNA"/>
</dbReference>